<feature type="compositionally biased region" description="Polar residues" evidence="2">
    <location>
        <begin position="837"/>
        <end position="859"/>
    </location>
</feature>
<feature type="compositionally biased region" description="Polar residues" evidence="2">
    <location>
        <begin position="869"/>
        <end position="880"/>
    </location>
</feature>
<feature type="compositionally biased region" description="Low complexity" evidence="2">
    <location>
        <begin position="548"/>
        <end position="566"/>
    </location>
</feature>
<keyword evidence="4" id="KW-1185">Reference proteome</keyword>
<gene>
    <name evidence="3" type="ORF">BDQ12DRAFT_718662</name>
</gene>
<accession>A0A5C3MDP6</accession>
<dbReference type="Proteomes" id="UP000308652">
    <property type="component" value="Unassembled WGS sequence"/>
</dbReference>
<feature type="coiled-coil region" evidence="1">
    <location>
        <begin position="481"/>
        <end position="544"/>
    </location>
</feature>
<proteinExistence type="predicted"/>
<dbReference type="OrthoDB" id="3268641at2759"/>
<feature type="region of interest" description="Disordered" evidence="2">
    <location>
        <begin position="208"/>
        <end position="228"/>
    </location>
</feature>
<organism evidence="3 4">
    <name type="scientific">Crucibulum laeve</name>
    <dbReference type="NCBI Taxonomy" id="68775"/>
    <lineage>
        <taxon>Eukaryota</taxon>
        <taxon>Fungi</taxon>
        <taxon>Dikarya</taxon>
        <taxon>Basidiomycota</taxon>
        <taxon>Agaricomycotina</taxon>
        <taxon>Agaricomycetes</taxon>
        <taxon>Agaricomycetidae</taxon>
        <taxon>Agaricales</taxon>
        <taxon>Agaricineae</taxon>
        <taxon>Nidulariaceae</taxon>
        <taxon>Crucibulum</taxon>
    </lineage>
</organism>
<sequence length="880" mass="96472">MRRIASLFASKRDKSDSEHAINQTPHDPKPSLLARSSSNLPGFKKKQPPSLSIASPLPPPPAFSPATPTSIASTPQLSDPAHSSASSSGSASLSIRTPDDDHVTLERSSTKRSWKTWLGSKRAASLNKHVPKPDHQDSPVQDWHPRHPPAFSRPPLPGNRAVSHQPEDSEQDTTSESDAESEVLLEPALTTTASSAAPSSRLQNLRISPQSSLTPPLPSSPFVQHASQPLFPRSCNRPQELLPQPTMLSAMLKSHTLRRLQDPESRLNYPDEVSMLSFTNRSTPAVNDLPTGVPFNEPRPSNPTKIFKSSPGLRSWISRPCFEDRFIIFLPTEGDILRWPVTSSMAVAALEYSEVLDAMVDPDFDATFFPSSEKVMSVAEIEVPSPGPVQHPAGDALHQSSHTQTRGSTYIGTPSPLRNQHVSPASSSTASPIVSMSVLSLPSSASTVKRIVRFAEDDDEDGTPLHILRMKKKREEKARFLRREQVKRLAEEDQVRRLQELEEQRQREELVEREQRRLAREKERKEMERRLYQEEVAASRLRREMHRAGGVPSVNSSNNLLVPSASTTSLAEPERNRHRESRRYSQAPSLPRRETSDNGYLAISTSQSHIHQQGSSSGSSRPPSGAYSPASANHSRPASTYSAQTQSSSEDVRPSGGSRRGSYVASAAGSSHRPQPDRAWSMPLWAGSNQSLQPVPPVPPMPYLYMHDGMPLLPPTAPFMMQQRPSRNSSPGPSTSSGSRRGGLGSANSSAERVNQLSKQNRPQQHRQSSASPRHSASPSPASSSPHRSTHERHPSGGSRRSSMPVSQHHDRGLVSSSQTQTQAQTLSRGRAPHPGRSSSAQQLQMPSPWTALPSQYGTLPQAMPVSPYSHSNIANLSRR</sequence>
<feature type="compositionally biased region" description="Basic and acidic residues" evidence="2">
    <location>
        <begin position="97"/>
        <end position="109"/>
    </location>
</feature>
<feature type="compositionally biased region" description="Low complexity" evidence="2">
    <location>
        <begin position="766"/>
        <end position="787"/>
    </location>
</feature>
<evidence type="ECO:0000313" key="4">
    <source>
        <dbReference type="Proteomes" id="UP000308652"/>
    </source>
</evidence>
<name>A0A5C3MDP6_9AGAR</name>
<feature type="compositionally biased region" description="Low complexity" evidence="2">
    <location>
        <begin position="724"/>
        <end position="739"/>
    </location>
</feature>
<evidence type="ECO:0000256" key="2">
    <source>
        <dbReference type="SAM" id="MobiDB-lite"/>
    </source>
</evidence>
<feature type="compositionally biased region" description="Polar residues" evidence="2">
    <location>
        <begin position="751"/>
        <end position="762"/>
    </location>
</feature>
<keyword evidence="1" id="KW-0175">Coiled coil</keyword>
<evidence type="ECO:0000313" key="3">
    <source>
        <dbReference type="EMBL" id="TFK43442.1"/>
    </source>
</evidence>
<evidence type="ECO:0000256" key="1">
    <source>
        <dbReference type="SAM" id="Coils"/>
    </source>
</evidence>
<reference evidence="3 4" key="1">
    <citation type="journal article" date="2019" name="Nat. Ecol. Evol.">
        <title>Megaphylogeny resolves global patterns of mushroom evolution.</title>
        <authorList>
            <person name="Varga T."/>
            <person name="Krizsan K."/>
            <person name="Foldi C."/>
            <person name="Dima B."/>
            <person name="Sanchez-Garcia M."/>
            <person name="Sanchez-Ramirez S."/>
            <person name="Szollosi G.J."/>
            <person name="Szarkandi J.G."/>
            <person name="Papp V."/>
            <person name="Albert L."/>
            <person name="Andreopoulos W."/>
            <person name="Angelini C."/>
            <person name="Antonin V."/>
            <person name="Barry K.W."/>
            <person name="Bougher N.L."/>
            <person name="Buchanan P."/>
            <person name="Buyck B."/>
            <person name="Bense V."/>
            <person name="Catcheside P."/>
            <person name="Chovatia M."/>
            <person name="Cooper J."/>
            <person name="Damon W."/>
            <person name="Desjardin D."/>
            <person name="Finy P."/>
            <person name="Geml J."/>
            <person name="Haridas S."/>
            <person name="Hughes K."/>
            <person name="Justo A."/>
            <person name="Karasinski D."/>
            <person name="Kautmanova I."/>
            <person name="Kiss B."/>
            <person name="Kocsube S."/>
            <person name="Kotiranta H."/>
            <person name="LaButti K.M."/>
            <person name="Lechner B.E."/>
            <person name="Liimatainen K."/>
            <person name="Lipzen A."/>
            <person name="Lukacs Z."/>
            <person name="Mihaltcheva S."/>
            <person name="Morgado L.N."/>
            <person name="Niskanen T."/>
            <person name="Noordeloos M.E."/>
            <person name="Ohm R.A."/>
            <person name="Ortiz-Santana B."/>
            <person name="Ovrebo C."/>
            <person name="Racz N."/>
            <person name="Riley R."/>
            <person name="Savchenko A."/>
            <person name="Shiryaev A."/>
            <person name="Soop K."/>
            <person name="Spirin V."/>
            <person name="Szebenyi C."/>
            <person name="Tomsovsky M."/>
            <person name="Tulloss R.E."/>
            <person name="Uehling J."/>
            <person name="Grigoriev I.V."/>
            <person name="Vagvolgyi C."/>
            <person name="Papp T."/>
            <person name="Martin F.M."/>
            <person name="Miettinen O."/>
            <person name="Hibbett D.S."/>
            <person name="Nagy L.G."/>
        </authorList>
    </citation>
    <scope>NUCLEOTIDE SEQUENCE [LARGE SCALE GENOMIC DNA]</scope>
    <source>
        <strain evidence="3 4">CBS 166.37</strain>
    </source>
</reference>
<feature type="compositionally biased region" description="Basic and acidic residues" evidence="2">
    <location>
        <begin position="10"/>
        <end position="19"/>
    </location>
</feature>
<feature type="compositionally biased region" description="Low complexity" evidence="2">
    <location>
        <begin position="604"/>
        <end position="649"/>
    </location>
</feature>
<feature type="compositionally biased region" description="Low complexity" evidence="2">
    <location>
        <begin position="64"/>
        <end position="94"/>
    </location>
</feature>
<dbReference type="EMBL" id="ML213591">
    <property type="protein sequence ID" value="TFK43442.1"/>
    <property type="molecule type" value="Genomic_DNA"/>
</dbReference>
<feature type="region of interest" description="Disordered" evidence="2">
    <location>
        <begin position="715"/>
        <end position="880"/>
    </location>
</feature>
<dbReference type="STRING" id="68775.A0A5C3MDP6"/>
<feature type="region of interest" description="Disordered" evidence="2">
    <location>
        <begin position="1"/>
        <end position="182"/>
    </location>
</feature>
<feature type="region of interest" description="Disordered" evidence="2">
    <location>
        <begin position="548"/>
        <end position="682"/>
    </location>
</feature>
<protein>
    <submittedName>
        <fullName evidence="3">Uncharacterized protein</fullName>
    </submittedName>
</protein>
<feature type="compositionally biased region" description="Low complexity" evidence="2">
    <location>
        <begin position="816"/>
        <end position="828"/>
    </location>
</feature>
<feature type="compositionally biased region" description="Acidic residues" evidence="2">
    <location>
        <begin position="168"/>
        <end position="182"/>
    </location>
</feature>
<dbReference type="AlphaFoldDB" id="A0A5C3MDP6"/>